<feature type="compositionally biased region" description="Low complexity" evidence="1">
    <location>
        <begin position="47"/>
        <end position="56"/>
    </location>
</feature>
<sequence length="131" mass="14072">MKRWLEWTIVLGVGGALAVGCVSRQTEDGQQVGKPYTPIQQKYKSPSASESQSGQESGTGGAGSGLATPDNWQEQHTYGESREGEGQGGPYLSNRPQEIPRERRNAPLGVGGGPDNARKMAMDQLKNQDSR</sequence>
<dbReference type="RefSeq" id="WP_395810289.1">
    <property type="nucleotide sequence ID" value="NZ_CP043494.1"/>
</dbReference>
<dbReference type="Proteomes" id="UP001611383">
    <property type="component" value="Chromosome"/>
</dbReference>
<feature type="compositionally biased region" description="Basic and acidic residues" evidence="1">
    <location>
        <begin position="116"/>
        <end position="131"/>
    </location>
</feature>
<dbReference type="EMBL" id="CP043494">
    <property type="protein sequence ID" value="WNG50785.1"/>
    <property type="molecule type" value="Genomic_DNA"/>
</dbReference>
<gene>
    <name evidence="2" type="ORF">F0U60_46645</name>
</gene>
<evidence type="ECO:0000313" key="2">
    <source>
        <dbReference type="EMBL" id="WNG50785.1"/>
    </source>
</evidence>
<organism evidence="2 3">
    <name type="scientific">Archangium minus</name>
    <dbReference type="NCBI Taxonomy" id="83450"/>
    <lineage>
        <taxon>Bacteria</taxon>
        <taxon>Pseudomonadati</taxon>
        <taxon>Myxococcota</taxon>
        <taxon>Myxococcia</taxon>
        <taxon>Myxococcales</taxon>
        <taxon>Cystobacterineae</taxon>
        <taxon>Archangiaceae</taxon>
        <taxon>Archangium</taxon>
    </lineage>
</organism>
<reference evidence="2 3" key="1">
    <citation type="submission" date="2019-08" db="EMBL/GenBank/DDBJ databases">
        <title>Archangium and Cystobacter genomes.</title>
        <authorList>
            <person name="Chen I.-C.K."/>
            <person name="Wielgoss S."/>
        </authorList>
    </citation>
    <scope>NUCLEOTIDE SEQUENCE [LARGE SCALE GENOMIC DNA]</scope>
    <source>
        <strain evidence="2 3">Cbm 6</strain>
    </source>
</reference>
<keyword evidence="3" id="KW-1185">Reference proteome</keyword>
<evidence type="ECO:0000256" key="1">
    <source>
        <dbReference type="SAM" id="MobiDB-lite"/>
    </source>
</evidence>
<proteinExistence type="predicted"/>
<evidence type="ECO:0000313" key="3">
    <source>
        <dbReference type="Proteomes" id="UP001611383"/>
    </source>
</evidence>
<accession>A0ABY9X5X1</accession>
<name>A0ABY9X5X1_9BACT</name>
<dbReference type="PROSITE" id="PS51257">
    <property type="entry name" value="PROKAR_LIPOPROTEIN"/>
    <property type="match status" value="1"/>
</dbReference>
<protein>
    <recommendedName>
        <fullName evidence="4">Lipoprotein</fullName>
    </recommendedName>
</protein>
<evidence type="ECO:0008006" key="4">
    <source>
        <dbReference type="Google" id="ProtNLM"/>
    </source>
</evidence>
<feature type="region of interest" description="Disordered" evidence="1">
    <location>
        <begin position="25"/>
        <end position="131"/>
    </location>
</feature>